<proteinExistence type="predicted"/>
<gene>
    <name evidence="1" type="ORF">PghCCS26_42060</name>
</gene>
<organism evidence="1 2">
    <name type="scientific">Paenibacillus glycanilyticus</name>
    <dbReference type="NCBI Taxonomy" id="126569"/>
    <lineage>
        <taxon>Bacteria</taxon>
        <taxon>Bacillati</taxon>
        <taxon>Bacillota</taxon>
        <taxon>Bacilli</taxon>
        <taxon>Bacillales</taxon>
        <taxon>Paenibacillaceae</taxon>
        <taxon>Paenibacillus</taxon>
    </lineage>
</organism>
<name>A0ABQ6NPR1_9BACL</name>
<evidence type="ECO:0000313" key="2">
    <source>
        <dbReference type="Proteomes" id="UP001285921"/>
    </source>
</evidence>
<accession>A0ABQ6NPR1</accession>
<evidence type="ECO:0008006" key="3">
    <source>
        <dbReference type="Google" id="ProtNLM"/>
    </source>
</evidence>
<dbReference type="EMBL" id="BTCL01000017">
    <property type="protein sequence ID" value="GMK47076.1"/>
    <property type="molecule type" value="Genomic_DNA"/>
</dbReference>
<protein>
    <recommendedName>
        <fullName evidence="3">DUF3221 domain-containing protein</fullName>
    </recommendedName>
</protein>
<dbReference type="PROSITE" id="PS51257">
    <property type="entry name" value="PROKAR_LIPOPROTEIN"/>
    <property type="match status" value="1"/>
</dbReference>
<dbReference type="Proteomes" id="UP001285921">
    <property type="component" value="Unassembled WGS sequence"/>
</dbReference>
<keyword evidence="2" id="KW-1185">Reference proteome</keyword>
<sequence length="135" mass="14577">MKLGITLMLAVVLLLGGCGNGNGNGNNRGSTPPEEKTVSSASWVTDRMIKIQEGIYVGTEEKVESIDGKLGEIKHYLTEEKFNEPGESSNYYKKGTALYRITGVPVESGIAVEMRPGQYVKAVPVEEILGGSRLE</sequence>
<evidence type="ECO:0000313" key="1">
    <source>
        <dbReference type="EMBL" id="GMK47076.1"/>
    </source>
</evidence>
<dbReference type="RefSeq" id="WP_317981157.1">
    <property type="nucleotide sequence ID" value="NZ_BTCL01000017.1"/>
</dbReference>
<reference evidence="1 2" key="1">
    <citation type="submission" date="2023-05" db="EMBL/GenBank/DDBJ databases">
        <title>Draft genome of Paenibacillus sp. CCS26.</title>
        <authorList>
            <person name="Akita H."/>
            <person name="Shinto Y."/>
            <person name="Kimura Z."/>
        </authorList>
    </citation>
    <scope>NUCLEOTIDE SEQUENCE [LARGE SCALE GENOMIC DNA]</scope>
    <source>
        <strain evidence="1 2">CCS26</strain>
    </source>
</reference>
<comment type="caution">
    <text evidence="1">The sequence shown here is derived from an EMBL/GenBank/DDBJ whole genome shotgun (WGS) entry which is preliminary data.</text>
</comment>